<dbReference type="Proteomes" id="UP000184047">
    <property type="component" value="Unassembled WGS sequence"/>
</dbReference>
<organism evidence="2 3">
    <name type="scientific">Chryseobacterium oranimense</name>
    <dbReference type="NCBI Taxonomy" id="421058"/>
    <lineage>
        <taxon>Bacteria</taxon>
        <taxon>Pseudomonadati</taxon>
        <taxon>Bacteroidota</taxon>
        <taxon>Flavobacteriia</taxon>
        <taxon>Flavobacteriales</taxon>
        <taxon>Weeksellaceae</taxon>
        <taxon>Chryseobacterium group</taxon>
        <taxon>Chryseobacterium</taxon>
    </lineage>
</organism>
<reference evidence="3" key="1">
    <citation type="submission" date="2016-11" db="EMBL/GenBank/DDBJ databases">
        <authorList>
            <person name="Varghese N."/>
            <person name="Submissions S."/>
        </authorList>
    </citation>
    <scope>NUCLEOTIDE SEQUENCE [LARGE SCALE GENOMIC DNA]</scope>
    <source>
        <strain evidence="3">DSM 19055</strain>
    </source>
</reference>
<keyword evidence="3" id="KW-1185">Reference proteome</keyword>
<gene>
    <name evidence="2" type="ORF">SAMN05421866_0035</name>
</gene>
<evidence type="ECO:0000313" key="2">
    <source>
        <dbReference type="EMBL" id="SHH95851.1"/>
    </source>
</evidence>
<keyword evidence="1" id="KW-1133">Transmembrane helix</keyword>
<dbReference type="EMBL" id="FQWT01000010">
    <property type="protein sequence ID" value="SHH95851.1"/>
    <property type="molecule type" value="Genomic_DNA"/>
</dbReference>
<keyword evidence="1" id="KW-0472">Membrane</keyword>
<feature type="transmembrane region" description="Helical" evidence="1">
    <location>
        <begin position="12"/>
        <end position="31"/>
    </location>
</feature>
<protein>
    <submittedName>
        <fullName evidence="2">Uncharacterized protein</fullName>
    </submittedName>
</protein>
<keyword evidence="1" id="KW-0812">Transmembrane</keyword>
<name>A0A1M5X7T3_9FLAO</name>
<dbReference type="RefSeq" id="WP_073066961.1">
    <property type="nucleotide sequence ID" value="NZ_FQWT01000010.1"/>
</dbReference>
<dbReference type="OrthoDB" id="1264119at2"/>
<accession>A0A1M5X7T3</accession>
<feature type="transmembrane region" description="Helical" evidence="1">
    <location>
        <begin position="38"/>
        <end position="56"/>
    </location>
</feature>
<dbReference type="AlphaFoldDB" id="A0A1M5X7T3"/>
<evidence type="ECO:0000256" key="1">
    <source>
        <dbReference type="SAM" id="Phobius"/>
    </source>
</evidence>
<evidence type="ECO:0000313" key="3">
    <source>
        <dbReference type="Proteomes" id="UP000184047"/>
    </source>
</evidence>
<sequence>MENLNYNISELLALIMSVLIGSGAYISFVYIKNKQKISTAYVIAVLLINLCLTYVASELLKAFNWSEWRNPSLPMVAFAGQYLTDWMDKRYLKIFDTAAKRAGIKLNDKDDESNDKNSENENR</sequence>
<proteinExistence type="predicted"/>
<dbReference type="STRING" id="421058.SAMN05421866_0035"/>